<evidence type="ECO:0000313" key="10">
    <source>
        <dbReference type="EnsemblMetazoa" id="CapteP126260"/>
    </source>
</evidence>
<dbReference type="GO" id="GO:0016020">
    <property type="term" value="C:membrane"/>
    <property type="evidence" value="ECO:0007669"/>
    <property type="project" value="UniProtKB-SubCell"/>
</dbReference>
<keyword evidence="4" id="KW-0472">Membrane</keyword>
<keyword evidence="5 7" id="KW-1015">Disulfide bond</keyword>
<dbReference type="STRING" id="283909.R7UK67"/>
<evidence type="ECO:0000256" key="5">
    <source>
        <dbReference type="ARBA" id="ARBA00023157"/>
    </source>
</evidence>
<keyword evidence="6" id="KW-0325">Glycoprotein</keyword>
<dbReference type="Pfam" id="PF00084">
    <property type="entry name" value="Sushi"/>
    <property type="match status" value="2"/>
</dbReference>
<evidence type="ECO:0000313" key="9">
    <source>
        <dbReference type="EMBL" id="ELU03677.1"/>
    </source>
</evidence>
<dbReference type="InterPro" id="IPR035976">
    <property type="entry name" value="Sushi/SCR/CCP_sf"/>
</dbReference>
<evidence type="ECO:0000256" key="1">
    <source>
        <dbReference type="ARBA" id="ARBA00004370"/>
    </source>
</evidence>
<feature type="domain" description="Sushi" evidence="8">
    <location>
        <begin position="1"/>
        <end position="48"/>
    </location>
</feature>
<dbReference type="OMA" id="LPECIGM"/>
<protein>
    <recommendedName>
        <fullName evidence="8">Sushi domain-containing protein</fullName>
    </recommendedName>
</protein>
<dbReference type="PANTHER" id="PTHR45656:SF4">
    <property type="entry name" value="PROTEIN CBR-CLEC-78"/>
    <property type="match status" value="1"/>
</dbReference>
<comment type="subcellular location">
    <subcellularLocation>
        <location evidence="1">Membrane</location>
    </subcellularLocation>
</comment>
<sequence length="115" mass="12535">SFIFGSFATIRCDSGFVLRGKQKLKCIKDIENIGTGGKWDAETPTCEAISCGYPGVPEQGAMDNTNYNYPSNITFSCFSGYILRGASVLHCPLTGTWTAPVPECIGNHFRHSKPH</sequence>
<evidence type="ECO:0000256" key="3">
    <source>
        <dbReference type="ARBA" id="ARBA00022737"/>
    </source>
</evidence>
<dbReference type="EMBL" id="AMQN01008379">
    <property type="status" value="NOT_ANNOTATED_CDS"/>
    <property type="molecule type" value="Genomic_DNA"/>
</dbReference>
<evidence type="ECO:0000256" key="6">
    <source>
        <dbReference type="ARBA" id="ARBA00023180"/>
    </source>
</evidence>
<feature type="non-terminal residue" evidence="9">
    <location>
        <position position="1"/>
    </location>
</feature>
<evidence type="ECO:0000259" key="8">
    <source>
        <dbReference type="PROSITE" id="PS50923"/>
    </source>
</evidence>
<dbReference type="CDD" id="cd00033">
    <property type="entry name" value="CCP"/>
    <property type="match status" value="2"/>
</dbReference>
<dbReference type="SMART" id="SM00032">
    <property type="entry name" value="CCP"/>
    <property type="match status" value="2"/>
</dbReference>
<evidence type="ECO:0000313" key="11">
    <source>
        <dbReference type="Proteomes" id="UP000014760"/>
    </source>
</evidence>
<keyword evidence="2" id="KW-0732">Signal</keyword>
<dbReference type="EnsemblMetazoa" id="CapteT126260">
    <property type="protein sequence ID" value="CapteP126260"/>
    <property type="gene ID" value="CapteG126260"/>
</dbReference>
<dbReference type="EMBL" id="KB302988">
    <property type="protein sequence ID" value="ELU03677.1"/>
    <property type="molecule type" value="Genomic_DNA"/>
</dbReference>
<dbReference type="InterPro" id="IPR051277">
    <property type="entry name" value="SEZ6_CSMD_C4BPB_Regulators"/>
</dbReference>
<dbReference type="SUPFAM" id="SSF57535">
    <property type="entry name" value="Complement control module/SCR domain"/>
    <property type="match status" value="2"/>
</dbReference>
<feature type="domain" description="Sushi" evidence="8">
    <location>
        <begin position="49"/>
        <end position="106"/>
    </location>
</feature>
<dbReference type="PROSITE" id="PS50923">
    <property type="entry name" value="SUSHI"/>
    <property type="match status" value="2"/>
</dbReference>
<gene>
    <name evidence="9" type="ORF">CAPTEDRAFT_126260</name>
</gene>
<reference evidence="11" key="1">
    <citation type="submission" date="2012-12" db="EMBL/GenBank/DDBJ databases">
        <authorList>
            <person name="Hellsten U."/>
            <person name="Grimwood J."/>
            <person name="Chapman J.A."/>
            <person name="Shapiro H."/>
            <person name="Aerts A."/>
            <person name="Otillar R.P."/>
            <person name="Terry A.Y."/>
            <person name="Boore J.L."/>
            <person name="Simakov O."/>
            <person name="Marletaz F."/>
            <person name="Cho S.-J."/>
            <person name="Edsinger-Gonzales E."/>
            <person name="Havlak P."/>
            <person name="Kuo D.-H."/>
            <person name="Larsson T."/>
            <person name="Lv J."/>
            <person name="Arendt D."/>
            <person name="Savage R."/>
            <person name="Osoegawa K."/>
            <person name="de Jong P."/>
            <person name="Lindberg D.R."/>
            <person name="Seaver E.C."/>
            <person name="Weisblat D.A."/>
            <person name="Putnam N.H."/>
            <person name="Grigoriev I.V."/>
            <person name="Rokhsar D.S."/>
        </authorList>
    </citation>
    <scope>NUCLEOTIDE SEQUENCE</scope>
    <source>
        <strain evidence="11">I ESC-2004</strain>
    </source>
</reference>
<dbReference type="FunFam" id="2.10.70.10:FF:000011">
    <property type="entry name" value="CUB and sushi domain-containing protein 3 isoform A"/>
    <property type="match status" value="1"/>
</dbReference>
<accession>R7UK67</accession>
<keyword evidence="11" id="KW-1185">Reference proteome</keyword>
<keyword evidence="3" id="KW-0677">Repeat</keyword>
<dbReference type="AlphaFoldDB" id="R7UK67"/>
<dbReference type="InterPro" id="IPR000436">
    <property type="entry name" value="Sushi_SCR_CCP_dom"/>
</dbReference>
<keyword evidence="7" id="KW-0768">Sushi</keyword>
<dbReference type="HOGENOM" id="CLU_020107_4_0_1"/>
<name>R7UK67_CAPTE</name>
<dbReference type="PANTHER" id="PTHR45656">
    <property type="entry name" value="PROTEIN CBR-CLEC-78"/>
    <property type="match status" value="1"/>
</dbReference>
<dbReference type="Proteomes" id="UP000014760">
    <property type="component" value="Unassembled WGS sequence"/>
</dbReference>
<evidence type="ECO:0000256" key="7">
    <source>
        <dbReference type="PROSITE-ProRule" id="PRU00302"/>
    </source>
</evidence>
<proteinExistence type="predicted"/>
<evidence type="ECO:0000256" key="2">
    <source>
        <dbReference type="ARBA" id="ARBA00022729"/>
    </source>
</evidence>
<reference evidence="9 11" key="2">
    <citation type="journal article" date="2013" name="Nature">
        <title>Insights into bilaterian evolution from three spiralian genomes.</title>
        <authorList>
            <person name="Simakov O."/>
            <person name="Marletaz F."/>
            <person name="Cho S.J."/>
            <person name="Edsinger-Gonzales E."/>
            <person name="Havlak P."/>
            <person name="Hellsten U."/>
            <person name="Kuo D.H."/>
            <person name="Larsson T."/>
            <person name="Lv J."/>
            <person name="Arendt D."/>
            <person name="Savage R."/>
            <person name="Osoegawa K."/>
            <person name="de Jong P."/>
            <person name="Grimwood J."/>
            <person name="Chapman J.A."/>
            <person name="Shapiro H."/>
            <person name="Aerts A."/>
            <person name="Otillar R.P."/>
            <person name="Terry A.Y."/>
            <person name="Boore J.L."/>
            <person name="Grigoriev I.V."/>
            <person name="Lindberg D.R."/>
            <person name="Seaver E.C."/>
            <person name="Weisblat D.A."/>
            <person name="Putnam N.H."/>
            <person name="Rokhsar D.S."/>
        </authorList>
    </citation>
    <scope>NUCLEOTIDE SEQUENCE</scope>
    <source>
        <strain evidence="9 11">I ESC-2004</strain>
    </source>
</reference>
<feature type="disulfide bond" evidence="7">
    <location>
        <begin position="77"/>
        <end position="104"/>
    </location>
</feature>
<comment type="caution">
    <text evidence="7">Lacks conserved residue(s) required for the propagation of feature annotation.</text>
</comment>
<evidence type="ECO:0000256" key="4">
    <source>
        <dbReference type="ARBA" id="ARBA00023136"/>
    </source>
</evidence>
<dbReference type="Gene3D" id="2.10.70.10">
    <property type="entry name" value="Complement Module, domain 1"/>
    <property type="match status" value="2"/>
</dbReference>
<reference evidence="10" key="3">
    <citation type="submission" date="2015-06" db="UniProtKB">
        <authorList>
            <consortium name="EnsemblMetazoa"/>
        </authorList>
    </citation>
    <scope>IDENTIFICATION</scope>
</reference>
<dbReference type="OrthoDB" id="6059832at2759"/>
<organism evidence="9">
    <name type="scientific">Capitella teleta</name>
    <name type="common">Polychaete worm</name>
    <dbReference type="NCBI Taxonomy" id="283909"/>
    <lineage>
        <taxon>Eukaryota</taxon>
        <taxon>Metazoa</taxon>
        <taxon>Spiralia</taxon>
        <taxon>Lophotrochozoa</taxon>
        <taxon>Annelida</taxon>
        <taxon>Polychaeta</taxon>
        <taxon>Sedentaria</taxon>
        <taxon>Scolecida</taxon>
        <taxon>Capitellidae</taxon>
        <taxon>Capitella</taxon>
    </lineage>
</organism>